<accession>A0AAJ0G4V2</accession>
<protein>
    <submittedName>
        <fullName evidence="2">Uncharacterized protein</fullName>
    </submittedName>
</protein>
<dbReference type="EMBL" id="JAWDJX010000056">
    <property type="protein sequence ID" value="KAK3047823.1"/>
    <property type="molecule type" value="Genomic_DNA"/>
</dbReference>
<name>A0AAJ0G4V2_9PEZI</name>
<proteinExistence type="predicted"/>
<keyword evidence="3" id="KW-1185">Reference proteome</keyword>
<evidence type="ECO:0000256" key="1">
    <source>
        <dbReference type="SAM" id="MobiDB-lite"/>
    </source>
</evidence>
<feature type="region of interest" description="Disordered" evidence="1">
    <location>
        <begin position="1"/>
        <end position="70"/>
    </location>
</feature>
<sequence>MPSGLHKTTRNKTKRKSAKPESSIPYPGKPGGQKPHPLLGSGDKMDIESWNDTVPQKSSRLKDMPNEQDPNIQAYLEAKLSLFRRAAVAGTPSVRSQSTVSSTNS</sequence>
<evidence type="ECO:0000313" key="3">
    <source>
        <dbReference type="Proteomes" id="UP001271007"/>
    </source>
</evidence>
<reference evidence="2" key="1">
    <citation type="submission" date="2023-04" db="EMBL/GenBank/DDBJ databases">
        <title>Black Yeasts Isolated from many extreme environments.</title>
        <authorList>
            <person name="Coleine C."/>
            <person name="Stajich J.E."/>
            <person name="Selbmann L."/>
        </authorList>
    </citation>
    <scope>NUCLEOTIDE SEQUENCE</scope>
    <source>
        <strain evidence="2">CCFEE 5312</strain>
    </source>
</reference>
<feature type="compositionally biased region" description="Basic residues" evidence="1">
    <location>
        <begin position="7"/>
        <end position="17"/>
    </location>
</feature>
<organism evidence="2 3">
    <name type="scientific">Extremus antarcticus</name>
    <dbReference type="NCBI Taxonomy" id="702011"/>
    <lineage>
        <taxon>Eukaryota</taxon>
        <taxon>Fungi</taxon>
        <taxon>Dikarya</taxon>
        <taxon>Ascomycota</taxon>
        <taxon>Pezizomycotina</taxon>
        <taxon>Dothideomycetes</taxon>
        <taxon>Dothideomycetidae</taxon>
        <taxon>Mycosphaerellales</taxon>
        <taxon>Extremaceae</taxon>
        <taxon>Extremus</taxon>
    </lineage>
</organism>
<dbReference type="Proteomes" id="UP001271007">
    <property type="component" value="Unassembled WGS sequence"/>
</dbReference>
<evidence type="ECO:0000313" key="2">
    <source>
        <dbReference type="EMBL" id="KAK3047823.1"/>
    </source>
</evidence>
<gene>
    <name evidence="2" type="ORF">LTR09_010798</name>
</gene>
<dbReference type="AlphaFoldDB" id="A0AAJ0G4V2"/>
<comment type="caution">
    <text evidence="2">The sequence shown here is derived from an EMBL/GenBank/DDBJ whole genome shotgun (WGS) entry which is preliminary data.</text>
</comment>